<keyword evidence="5" id="KW-1185">Reference proteome</keyword>
<dbReference type="Pfam" id="PF16092">
    <property type="entry name" value="CFAP61_N"/>
    <property type="match status" value="1"/>
</dbReference>
<evidence type="ECO:0000256" key="1">
    <source>
        <dbReference type="SAM" id="MobiDB-lite"/>
    </source>
</evidence>
<feature type="compositionally biased region" description="Polar residues" evidence="1">
    <location>
        <begin position="351"/>
        <end position="361"/>
    </location>
</feature>
<dbReference type="PANTHER" id="PTHR21178">
    <property type="entry name" value="CILIA- AND FLAGELLA-ASSOCIATED PROTEIN 61"/>
    <property type="match status" value="1"/>
</dbReference>
<proteinExistence type="predicted"/>
<dbReference type="SUPFAM" id="SSF51905">
    <property type="entry name" value="FAD/NAD(P)-binding domain"/>
    <property type="match status" value="2"/>
</dbReference>
<dbReference type="AlphaFoldDB" id="A0AAD5XS90"/>
<dbReference type="InterPro" id="IPR056299">
    <property type="entry name" value="CFAP61_dimer"/>
</dbReference>
<evidence type="ECO:0000313" key="5">
    <source>
        <dbReference type="Proteomes" id="UP001212152"/>
    </source>
</evidence>
<evidence type="ECO:0008006" key="6">
    <source>
        <dbReference type="Google" id="ProtNLM"/>
    </source>
</evidence>
<feature type="region of interest" description="Disordered" evidence="1">
    <location>
        <begin position="318"/>
        <end position="410"/>
    </location>
</feature>
<sequence>MSLHLRRAEARDSPAIHRLINAAPLDEVGKILRKRFGEPVDLPDIIDGSPFSIVASEAGNDEELVGFLALGNGPPPYVDNDEALAGAGTAVSTTGRSSDWTKWVQRNFDCPADIQVHNTKFLRFLIANPAHATAFIHEALACALDQLIHTRTIAYFLPRDTPLFAPLNAHRLDKRAGTPSTQGGAGGKKPHKLFTDVPLAVPDGNFRMLVCARKHVAPVLKVRRARVEDADDLEPMFREQKLIGNKDHRDIDLAALLDEQSDAVKTLVAEVDAQVVGFMTIDSEIQQESLIETFHLEPFDNLMKEPPKKQKAIVVVRDAASPPATPSPVPEEDDYRLDPLEDPRLPILAASTLTPASSRPSSGKPGDVDEAAAAGMDTMEPNERSDVSTPTVAFEEPQSPIVPPRETTAEKNQRIVEKRPNAFCVSLFSIAAPYASQAQQLVKAAFSACPDRDYCVVTTATVAAEIPLLRTFVPVPARRGMSDANVLYVANRFNVLDTPVITIARAKEEDLNDVDTFVDELQGQDDLRAAFRVATENQTGTIPRSFVVRTATPTDGPAAVSVSGEPLAGQLVGVVITTGIDSPEDKKQWTDQFEIADYTPANLAFVRAVLLNPLFVSCSRWVLEEVMRQTGLHALLHAVPYAVESENPTVVHLTDAATQALAQREFVPVRPRREIAFPNNMRDGVPVPPPLPCSLRILAAPLLYERKVVVNTRIVVVGASDCGLGFMDKLAYNPHITFTNLTLISTNGLPFTERDGNVPYVSHRCFGTTELVQLGLPDHVRIIRGTVEEVDRLARRCVLEDGSVVNYDHVILTPGLQFNTMSMGTGAAAIHGIYTMNQDEDQDALDVACEKAREGRFVVYGRDMQAFAGVEMLLERGVSAHEISLVIPPLRLPMSCFNNAVIDSKVRDVMHALGVNIHDGYALERIESEYGAVAGVVLQSPSNKPRKLAIRPVHAILYADDRSVAPGTFRVINDSCLVFDGRLVIDKWFSTPDPAVFAAGTVSKYASRYQTTWEHSLCDSREVGATLGDLMLSRFDQSLEVYKALAEEVSKDAALDKKAPPPSPLQFTSAKKTVALLAGDLQYFHFDKPSLASHTLEFRAQQADYGRDLVLDTLTATPNGPTGSYFRIHVAPTGIIESVTYLGKQRLPLGNILCLYGMHEKYVNNIVSRFDEGIISDFASFLEEDWALPLYFDRFGEFAKDLDVELHSLREKEDPGEGAIAEVLDTLAEQLDTGVQMTDEEQRALYKAFDCASGRKALDTKVFEYVLECEIYRSFP</sequence>
<dbReference type="InterPro" id="IPR036188">
    <property type="entry name" value="FAD/NAD-bd_sf"/>
</dbReference>
<reference evidence="4" key="1">
    <citation type="submission" date="2020-05" db="EMBL/GenBank/DDBJ databases">
        <title>Phylogenomic resolution of chytrid fungi.</title>
        <authorList>
            <person name="Stajich J.E."/>
            <person name="Amses K."/>
            <person name="Simmons R."/>
            <person name="Seto K."/>
            <person name="Myers J."/>
            <person name="Bonds A."/>
            <person name="Quandt C.A."/>
            <person name="Barry K."/>
            <person name="Liu P."/>
            <person name="Grigoriev I."/>
            <person name="Longcore J.E."/>
            <person name="James T.Y."/>
        </authorList>
    </citation>
    <scope>NUCLEOTIDE SEQUENCE</scope>
    <source>
        <strain evidence="4">JEL0379</strain>
    </source>
</reference>
<dbReference type="InterPro" id="IPR032151">
    <property type="entry name" value="CFAP61_N"/>
</dbReference>
<evidence type="ECO:0000313" key="4">
    <source>
        <dbReference type="EMBL" id="KAJ3181731.1"/>
    </source>
</evidence>
<evidence type="ECO:0000259" key="2">
    <source>
        <dbReference type="Pfam" id="PF16092"/>
    </source>
</evidence>
<dbReference type="PANTHER" id="PTHR21178:SF8">
    <property type="entry name" value="CILIA- AND FLAGELLA-ASSOCIATED PROTEIN 61"/>
    <property type="match status" value="1"/>
</dbReference>
<evidence type="ECO:0000259" key="3">
    <source>
        <dbReference type="Pfam" id="PF23150"/>
    </source>
</evidence>
<feature type="domain" description="Cilia- and flagella-associated protein 61 N-terminal" evidence="2">
    <location>
        <begin position="5"/>
        <end position="304"/>
    </location>
</feature>
<gene>
    <name evidence="4" type="ORF">HDU87_000749</name>
</gene>
<dbReference type="Pfam" id="PF23150">
    <property type="entry name" value="CFAP61_dimer"/>
    <property type="match status" value="1"/>
</dbReference>
<organism evidence="4 5">
    <name type="scientific">Geranomyces variabilis</name>
    <dbReference type="NCBI Taxonomy" id="109894"/>
    <lineage>
        <taxon>Eukaryota</taxon>
        <taxon>Fungi</taxon>
        <taxon>Fungi incertae sedis</taxon>
        <taxon>Chytridiomycota</taxon>
        <taxon>Chytridiomycota incertae sedis</taxon>
        <taxon>Chytridiomycetes</taxon>
        <taxon>Spizellomycetales</taxon>
        <taxon>Powellomycetaceae</taxon>
        <taxon>Geranomyces</taxon>
    </lineage>
</organism>
<dbReference type="InterPro" id="IPR038884">
    <property type="entry name" value="CFAP61"/>
</dbReference>
<feature type="domain" description="CFAP61 dimerisation" evidence="3">
    <location>
        <begin position="1066"/>
        <end position="1189"/>
    </location>
</feature>
<comment type="caution">
    <text evidence="4">The sequence shown here is derived from an EMBL/GenBank/DDBJ whole genome shotgun (WGS) entry which is preliminary data.</text>
</comment>
<accession>A0AAD5XS90</accession>
<protein>
    <recommendedName>
        <fullName evidence="6">Cilia- and flagella-associated protein 61 N-terminal domain-containing protein</fullName>
    </recommendedName>
</protein>
<name>A0AAD5XS90_9FUNG</name>
<dbReference type="Gene3D" id="3.50.50.60">
    <property type="entry name" value="FAD/NAD(P)-binding domain"/>
    <property type="match status" value="2"/>
</dbReference>
<dbReference type="EMBL" id="JADGJQ010000011">
    <property type="protein sequence ID" value="KAJ3181731.1"/>
    <property type="molecule type" value="Genomic_DNA"/>
</dbReference>
<dbReference type="Proteomes" id="UP001212152">
    <property type="component" value="Unassembled WGS sequence"/>
</dbReference>